<keyword evidence="2" id="KW-1185">Reference proteome</keyword>
<protein>
    <submittedName>
        <fullName evidence="1">Peptidase</fullName>
    </submittedName>
</protein>
<proteinExistence type="predicted"/>
<sequence>MLASCARTETRFVQVPPVPIPVELTADCPVPEIPDPLTWGSSLELNERLLTVLGNCNKDKASIRKIELSRQGKTQ</sequence>
<gene>
    <name evidence="1" type="ORF">DSJ_09995</name>
</gene>
<evidence type="ECO:0000313" key="1">
    <source>
        <dbReference type="EMBL" id="ARF51888.1"/>
    </source>
</evidence>
<dbReference type="Pfam" id="PF23793">
    <property type="entry name" value="LysC"/>
    <property type="match status" value="1"/>
</dbReference>
<accession>A0ABM6KAB1</accession>
<dbReference type="InterPro" id="IPR058979">
    <property type="entry name" value="LysC-like"/>
</dbReference>
<evidence type="ECO:0000313" key="2">
    <source>
        <dbReference type="Proteomes" id="UP000192380"/>
    </source>
</evidence>
<dbReference type="Proteomes" id="UP000192380">
    <property type="component" value="Chromosome"/>
</dbReference>
<organism evidence="1 2">
    <name type="scientific">Pantoea stewartii subsp. stewartii DC283</name>
    <dbReference type="NCBI Taxonomy" id="660596"/>
    <lineage>
        <taxon>Bacteria</taxon>
        <taxon>Pseudomonadati</taxon>
        <taxon>Pseudomonadota</taxon>
        <taxon>Gammaproteobacteria</taxon>
        <taxon>Enterobacterales</taxon>
        <taxon>Erwiniaceae</taxon>
        <taxon>Pantoea</taxon>
    </lineage>
</organism>
<name>A0ABM6KAB1_PANSE</name>
<dbReference type="EMBL" id="CP017581">
    <property type="protein sequence ID" value="ARF51888.1"/>
    <property type="molecule type" value="Genomic_DNA"/>
</dbReference>
<reference evidence="1 2" key="1">
    <citation type="submission" date="2016-10" db="EMBL/GenBank/DDBJ databases">
        <title>Complete Genome Assembly of Pantoea stewartii subsp. stewartii DC283, a Corn Pathogen.</title>
        <authorList>
            <person name="Duong D.A."/>
            <person name="Stevens A.M."/>
            <person name="Jensen R.V."/>
        </authorList>
    </citation>
    <scope>NUCLEOTIDE SEQUENCE [LARGE SCALE GENOMIC DNA]</scope>
    <source>
        <strain evidence="1 2">DC283</strain>
    </source>
</reference>